<evidence type="ECO:0000256" key="13">
    <source>
        <dbReference type="RuleBase" id="RU363039"/>
    </source>
</evidence>
<evidence type="ECO:0000256" key="3">
    <source>
        <dbReference type="ARBA" id="ARBA00012838"/>
    </source>
</evidence>
<feature type="domain" description="Methionyl-tRNA synthetase anticodon-binding" evidence="16">
    <location>
        <begin position="410"/>
        <end position="465"/>
    </location>
</feature>
<evidence type="ECO:0000256" key="1">
    <source>
        <dbReference type="ARBA" id="ARBA00001947"/>
    </source>
</evidence>
<evidence type="ECO:0000256" key="4">
    <source>
        <dbReference type="ARBA" id="ARBA00018753"/>
    </source>
</evidence>
<dbReference type="GO" id="GO:0004825">
    <property type="term" value="F:methionine-tRNA ligase activity"/>
    <property type="evidence" value="ECO:0007669"/>
    <property type="project" value="UniProtKB-EC"/>
</dbReference>
<name>A0A1F5EPN0_9BACT</name>
<keyword evidence="7 13" id="KW-0547">Nucleotide-binding</keyword>
<keyword evidence="9 13" id="KW-0067">ATP-binding</keyword>
<evidence type="ECO:0000259" key="16">
    <source>
        <dbReference type="Pfam" id="PF19303"/>
    </source>
</evidence>
<evidence type="ECO:0000313" key="17">
    <source>
        <dbReference type="EMBL" id="OGD69280.1"/>
    </source>
</evidence>
<evidence type="ECO:0000313" key="18">
    <source>
        <dbReference type="Proteomes" id="UP000186670"/>
    </source>
</evidence>
<evidence type="ECO:0000256" key="5">
    <source>
        <dbReference type="ARBA" id="ARBA00022598"/>
    </source>
</evidence>
<dbReference type="InterPro" id="IPR014729">
    <property type="entry name" value="Rossmann-like_a/b/a_fold"/>
</dbReference>
<keyword evidence="11 13" id="KW-0030">Aminoacyl-tRNA synthetase</keyword>
<dbReference type="PANTHER" id="PTHR43326:SF1">
    <property type="entry name" value="METHIONINE--TRNA LIGASE, MITOCHONDRIAL"/>
    <property type="match status" value="1"/>
</dbReference>
<keyword evidence="8" id="KW-0862">Zinc</keyword>
<dbReference type="EMBL" id="MEZZ01000009">
    <property type="protein sequence ID" value="OGD69280.1"/>
    <property type="molecule type" value="Genomic_DNA"/>
</dbReference>
<dbReference type="Pfam" id="PF01406">
    <property type="entry name" value="tRNA-synt_1e"/>
    <property type="match status" value="1"/>
</dbReference>
<organism evidence="17 18">
    <name type="scientific">Candidatus Campbellbacteria bacterium RIFCSPHIGHO2_01_FULL_34_10</name>
    <dbReference type="NCBI Taxonomy" id="1797577"/>
    <lineage>
        <taxon>Bacteria</taxon>
        <taxon>Candidatus Campbelliibacteriota</taxon>
    </lineage>
</organism>
<dbReference type="Pfam" id="PF09334">
    <property type="entry name" value="tRNA-synt_1g"/>
    <property type="match status" value="1"/>
</dbReference>
<dbReference type="GO" id="GO:0046872">
    <property type="term" value="F:metal ion binding"/>
    <property type="evidence" value="ECO:0007669"/>
    <property type="project" value="UniProtKB-KW"/>
</dbReference>
<proteinExistence type="inferred from homology"/>
<protein>
    <recommendedName>
        <fullName evidence="4">Methionine--tRNA ligase</fullName>
        <ecNumber evidence="3">6.1.1.10</ecNumber>
    </recommendedName>
    <alternativeName>
        <fullName evidence="12">Methionyl-tRNA synthetase</fullName>
    </alternativeName>
</protein>
<dbReference type="EC" id="6.1.1.10" evidence="3"/>
<evidence type="ECO:0000256" key="2">
    <source>
        <dbReference type="ARBA" id="ARBA00003314"/>
    </source>
</evidence>
<dbReference type="NCBIfam" id="TIGR00398">
    <property type="entry name" value="metG"/>
    <property type="match status" value="1"/>
</dbReference>
<evidence type="ECO:0000256" key="6">
    <source>
        <dbReference type="ARBA" id="ARBA00022723"/>
    </source>
</evidence>
<evidence type="ECO:0000259" key="14">
    <source>
        <dbReference type="Pfam" id="PF01406"/>
    </source>
</evidence>
<dbReference type="InterPro" id="IPR041872">
    <property type="entry name" value="Anticodon_Met"/>
</dbReference>
<dbReference type="InterPro" id="IPR032678">
    <property type="entry name" value="tRNA-synt_1_cat_dom"/>
</dbReference>
<dbReference type="PRINTS" id="PR01041">
    <property type="entry name" value="TRNASYNTHMET"/>
</dbReference>
<keyword evidence="6" id="KW-0479">Metal-binding</keyword>
<evidence type="ECO:0000256" key="9">
    <source>
        <dbReference type="ARBA" id="ARBA00022840"/>
    </source>
</evidence>
<dbReference type="CDD" id="cd00814">
    <property type="entry name" value="MetRS_core"/>
    <property type="match status" value="1"/>
</dbReference>
<dbReference type="Pfam" id="PF19303">
    <property type="entry name" value="Anticodon_3"/>
    <property type="match status" value="1"/>
</dbReference>
<dbReference type="InterPro" id="IPR015413">
    <property type="entry name" value="Methionyl/Leucyl_tRNA_Synth"/>
</dbReference>
<dbReference type="Gene3D" id="1.10.730.10">
    <property type="entry name" value="Isoleucyl-tRNA Synthetase, Domain 1"/>
    <property type="match status" value="1"/>
</dbReference>
<keyword evidence="5 13" id="KW-0436">Ligase</keyword>
<evidence type="ECO:0000259" key="15">
    <source>
        <dbReference type="Pfam" id="PF09334"/>
    </source>
</evidence>
<evidence type="ECO:0000256" key="8">
    <source>
        <dbReference type="ARBA" id="ARBA00022833"/>
    </source>
</evidence>
<comment type="caution">
    <text evidence="17">The sequence shown here is derived from an EMBL/GenBank/DDBJ whole genome shotgun (WGS) entry which is preliminary data.</text>
</comment>
<feature type="domain" description="Methionyl/Leucyl tRNA synthetase" evidence="15">
    <location>
        <begin position="142"/>
        <end position="367"/>
    </location>
</feature>
<dbReference type="FunFam" id="2.170.220.10:FF:000003">
    <property type="entry name" value="Methionine--tRNA ligase"/>
    <property type="match status" value="1"/>
</dbReference>
<dbReference type="Gene3D" id="2.170.220.10">
    <property type="match status" value="1"/>
</dbReference>
<keyword evidence="10 13" id="KW-0648">Protein biosynthesis</keyword>
<evidence type="ECO:0000256" key="7">
    <source>
        <dbReference type="ARBA" id="ARBA00022741"/>
    </source>
</evidence>
<reference evidence="17 18" key="1">
    <citation type="journal article" date="2016" name="Nat. Commun.">
        <title>Thousands of microbial genomes shed light on interconnected biogeochemical processes in an aquifer system.</title>
        <authorList>
            <person name="Anantharaman K."/>
            <person name="Brown C.T."/>
            <person name="Hug L.A."/>
            <person name="Sharon I."/>
            <person name="Castelle C.J."/>
            <person name="Probst A.J."/>
            <person name="Thomas B.C."/>
            <person name="Singh A."/>
            <person name="Wilkins M.J."/>
            <person name="Karaoz U."/>
            <person name="Brodie E.L."/>
            <person name="Williams K.H."/>
            <person name="Hubbard S.S."/>
            <person name="Banfield J.F."/>
        </authorList>
    </citation>
    <scope>NUCLEOTIDE SEQUENCE [LARGE SCALE GENOMIC DNA]</scope>
</reference>
<evidence type="ECO:0000256" key="11">
    <source>
        <dbReference type="ARBA" id="ARBA00023146"/>
    </source>
</evidence>
<gene>
    <name evidence="17" type="ORF">A2811_00200</name>
</gene>
<comment type="similarity">
    <text evidence="13">Belongs to the class-I aminoacyl-tRNA synthetase family.</text>
</comment>
<dbReference type="GO" id="GO:0006431">
    <property type="term" value="P:methionyl-tRNA aminoacylation"/>
    <property type="evidence" value="ECO:0007669"/>
    <property type="project" value="InterPro"/>
</dbReference>
<dbReference type="InterPro" id="IPR033911">
    <property type="entry name" value="MetRS_core"/>
</dbReference>
<dbReference type="GO" id="GO:0005524">
    <property type="term" value="F:ATP binding"/>
    <property type="evidence" value="ECO:0007669"/>
    <property type="project" value="UniProtKB-KW"/>
</dbReference>
<dbReference type="AlphaFoldDB" id="A0A1F5EPN0"/>
<accession>A0A1F5EPN0</accession>
<dbReference type="Gene3D" id="3.40.50.620">
    <property type="entry name" value="HUPs"/>
    <property type="match status" value="1"/>
</dbReference>
<dbReference type="InterPro" id="IPR023457">
    <property type="entry name" value="Met-tRNA_synth_2"/>
</dbReference>
<dbReference type="Proteomes" id="UP000186670">
    <property type="component" value="Unassembled WGS sequence"/>
</dbReference>
<comment type="cofactor">
    <cofactor evidence="1">
        <name>Zn(2+)</name>
        <dbReference type="ChEBI" id="CHEBI:29105"/>
    </cofactor>
</comment>
<sequence>MFNKKIEKFYVTTAIDYANAGPHLGHALEKIQADVVARYQRLLDKDVYFLTGTDEHGIKILRTAEREHKNVTDFVNENSDKFRKLLTSLNISNDYFVRTSDKKVHWPGAQFLWKKIFEAGDLYKADYKGFYCVGCEAFLTEKDLVDRKCPYHDKEPELIMEENYFFKISKYIDEIRKKIESDELEIYPRSRKNEILAMIYRGVEDISFSRPKDKLSWGIDIPNDDTQVMYVWCDALSNYISALGFGTDEDEDYKKFWPADLHIVGKDILRFHAIIWPAMLLSAGLSLPKKIFVHGFLNSGGKKMSKSLGNVITPEEIIEEYGAEALRYYLLREVTSYEDGDITKEKFKTAYNANLANGLGNLTSRIMKMAENNLDKPVDIEREVVPSDFLNNLDFHKFMDYVWEQISETDLYIQETEPFKLIKINPAQAKDVIRDLVQKLNSIAVLLEPVMPESAQKIQNAIKENRMPSEPLFLRK</sequence>
<comment type="function">
    <text evidence="2">Is required not only for elongation of protein synthesis but also for the initiation of all mRNA translation through initiator tRNA(fMet) aminoacylation.</text>
</comment>
<evidence type="ECO:0000256" key="12">
    <source>
        <dbReference type="ARBA" id="ARBA00030904"/>
    </source>
</evidence>
<dbReference type="InterPro" id="IPR009080">
    <property type="entry name" value="tRNAsynth_Ia_anticodon-bd"/>
</dbReference>
<dbReference type="SUPFAM" id="SSF47323">
    <property type="entry name" value="Anticodon-binding domain of a subclass of class I aminoacyl-tRNA synthetases"/>
    <property type="match status" value="1"/>
</dbReference>
<feature type="domain" description="tRNA synthetases class I catalytic" evidence="14">
    <location>
        <begin position="10"/>
        <end position="101"/>
    </location>
</feature>
<dbReference type="SUPFAM" id="SSF52374">
    <property type="entry name" value="Nucleotidylyl transferase"/>
    <property type="match status" value="1"/>
</dbReference>
<evidence type="ECO:0000256" key="10">
    <source>
        <dbReference type="ARBA" id="ARBA00022917"/>
    </source>
</evidence>
<dbReference type="InterPro" id="IPR014758">
    <property type="entry name" value="Met-tRNA_synth"/>
</dbReference>
<dbReference type="PANTHER" id="PTHR43326">
    <property type="entry name" value="METHIONYL-TRNA SYNTHETASE"/>
    <property type="match status" value="1"/>
</dbReference>